<feature type="signal peptide" evidence="1">
    <location>
        <begin position="1"/>
        <end position="22"/>
    </location>
</feature>
<dbReference type="Proteomes" id="UP000323844">
    <property type="component" value="Chromosome"/>
</dbReference>
<dbReference type="AlphaFoldDB" id="A0A5C0UL11"/>
<evidence type="ECO:0008006" key="4">
    <source>
        <dbReference type="Google" id="ProtNLM"/>
    </source>
</evidence>
<keyword evidence="1" id="KW-0732">Signal</keyword>
<feature type="chain" id="PRO_5023087702" description="PpiC domain-containing protein" evidence="1">
    <location>
        <begin position="23"/>
        <end position="326"/>
    </location>
</feature>
<dbReference type="SUPFAM" id="SSF109998">
    <property type="entry name" value="Triger factor/SurA peptide-binding domain-like"/>
    <property type="match status" value="1"/>
</dbReference>
<dbReference type="InterPro" id="IPR027304">
    <property type="entry name" value="Trigger_fact/SurA_dom_sf"/>
</dbReference>
<evidence type="ECO:0000313" key="2">
    <source>
        <dbReference type="EMBL" id="QEK39544.1"/>
    </source>
</evidence>
<protein>
    <recommendedName>
        <fullName evidence="4">PpiC domain-containing protein</fullName>
    </recommendedName>
</protein>
<organism evidence="2 3">
    <name type="scientific">Candidatus Sneabacter namystus</name>
    <dbReference type="NCBI Taxonomy" id="2601646"/>
    <lineage>
        <taxon>Bacteria</taxon>
        <taxon>Pseudomonadati</taxon>
        <taxon>Pseudomonadota</taxon>
        <taxon>Alphaproteobacteria</taxon>
        <taxon>Rickettsiales</taxon>
        <taxon>Rickettsiaceae</taxon>
        <taxon>Rickettsieae</taxon>
        <taxon>Candidatus Sneabacter</taxon>
    </lineage>
</organism>
<name>A0A5C0UL11_9RICK</name>
<gene>
    <name evidence="2" type="ORF">FZC37_01150</name>
</gene>
<accession>A0A5C0UL11</accession>
<reference evidence="2 3" key="1">
    <citation type="submission" date="2019-08" db="EMBL/GenBank/DDBJ databases">
        <title>Highly reduced genomes of protist endosymbionts show evolutionary convergence.</title>
        <authorList>
            <person name="George E."/>
            <person name="Husnik F."/>
            <person name="Tashyreva D."/>
            <person name="Prokopchuk G."/>
            <person name="Horak A."/>
            <person name="Kwong W.K."/>
            <person name="Lukes J."/>
            <person name="Keeling P.J."/>
        </authorList>
    </citation>
    <scope>NUCLEOTIDE SEQUENCE [LARGE SCALE GENOMIC DNA]</scope>
    <source>
        <strain evidence="2">1621</strain>
    </source>
</reference>
<sequence>MDSFMRIITTLFVLLTASNTLAAANAEEIKIIRVVNSSPITTYDLDLRKKIIRFLYKEMSYNHSAVNLAGDMYNVSLEDFALSDISEDIILKKYLEKIPKNIQKIAKTHTLEAEVLLHQIVDMNNLSEEKFSTLLNDNYLQKKDILEYLTKKISRAKMTEYVLEGITDVKEQEARKILSFSNKDNPIQVKYIEFDGTIGAKKQLENLRNNKKFKKVANIASKKAITSIYQDKMISEMEPEIKKAIYTLPEQEYSKIWKSQGYQKMIFLQKKRMLELDQKDIEDTKTAISSLQKVIEGRVLYNLLLERSQIYEMKEPSSGNKTSLTK</sequence>
<evidence type="ECO:0000313" key="3">
    <source>
        <dbReference type="Proteomes" id="UP000323844"/>
    </source>
</evidence>
<keyword evidence="3" id="KW-1185">Reference proteome</keyword>
<evidence type="ECO:0000256" key="1">
    <source>
        <dbReference type="SAM" id="SignalP"/>
    </source>
</evidence>
<dbReference type="RefSeq" id="WP_148951905.1">
    <property type="nucleotide sequence ID" value="NZ_CP043312.1"/>
</dbReference>
<proteinExistence type="predicted"/>
<dbReference type="KEGG" id="snay:FZC37_01150"/>
<dbReference type="EMBL" id="CP043312">
    <property type="protein sequence ID" value="QEK39544.1"/>
    <property type="molecule type" value="Genomic_DNA"/>
</dbReference>